<dbReference type="PANTHER" id="PTHR10039">
    <property type="entry name" value="AMELOGENIN"/>
    <property type="match status" value="1"/>
</dbReference>
<protein>
    <recommendedName>
        <fullName evidence="2">NACHT domain-containing protein</fullName>
    </recommendedName>
</protein>
<dbReference type="Pfam" id="PF25521">
    <property type="entry name" value="WHD_TANC1"/>
    <property type="match status" value="1"/>
</dbReference>
<evidence type="ECO:0000259" key="2">
    <source>
        <dbReference type="PROSITE" id="PS50837"/>
    </source>
</evidence>
<evidence type="ECO:0000313" key="3">
    <source>
        <dbReference type="EMBL" id="CAH3141232.1"/>
    </source>
</evidence>
<accession>A0AAU9X9W8</accession>
<keyword evidence="4" id="KW-1185">Reference proteome</keyword>
<dbReference type="Pfam" id="PF18738">
    <property type="entry name" value="HEPN_DZIP3"/>
    <property type="match status" value="1"/>
</dbReference>
<proteinExistence type="predicted"/>
<dbReference type="Gene3D" id="3.40.50.300">
    <property type="entry name" value="P-loop containing nucleotide triphosphate hydrolases"/>
    <property type="match status" value="1"/>
</dbReference>
<dbReference type="InterPro" id="IPR056884">
    <property type="entry name" value="NPHP3-like_N"/>
</dbReference>
<reference evidence="3 4" key="1">
    <citation type="submission" date="2022-05" db="EMBL/GenBank/DDBJ databases">
        <authorList>
            <consortium name="Genoscope - CEA"/>
            <person name="William W."/>
        </authorList>
    </citation>
    <scope>NUCLEOTIDE SEQUENCE [LARGE SCALE GENOMIC DNA]</scope>
</reference>
<feature type="domain" description="NACHT" evidence="2">
    <location>
        <begin position="321"/>
        <end position="468"/>
    </location>
</feature>
<dbReference type="PROSITE" id="PS50837">
    <property type="entry name" value="NACHT"/>
    <property type="match status" value="1"/>
</dbReference>
<keyword evidence="1" id="KW-0677">Repeat</keyword>
<dbReference type="SUPFAM" id="SSF69322">
    <property type="entry name" value="Tricorn protease domain 2"/>
    <property type="match status" value="1"/>
</dbReference>
<dbReference type="InterPro" id="IPR007111">
    <property type="entry name" value="NACHT_NTPase"/>
</dbReference>
<dbReference type="InterPro" id="IPR041249">
    <property type="entry name" value="HEPN_DZIP3"/>
</dbReference>
<dbReference type="SUPFAM" id="SSF52540">
    <property type="entry name" value="P-loop containing nucleoside triphosphate hydrolases"/>
    <property type="match status" value="1"/>
</dbReference>
<dbReference type="Proteomes" id="UP001159428">
    <property type="component" value="Unassembled WGS sequence"/>
</dbReference>
<sequence length="1444" mass="164131">MASNALTGSPETTNGAKLRRLLVDGGTPALRKNFDKYHPPENLRNSLKPYRAKIEVDFGQRYLTREQKELLFPSDGSDPDSKNFDISLLFYLLSTTCRLTAPRTGWNSEPHKKNRSLPAQLVRIKLHRNKLCHMPETAIDEAKFAELWKDISGILHSLGLEQAAINRLEDEPCGEDYIRILHEWADREGGVLEGQKKTHETLEKVRKMQQETRKDVGTLCQTQQTQLKILQDTNAIVTIVSRALKEEQEASGHRHEEIMLSISSRKEGQKRGRSNDALQKLVKCDFIGEIKFLLARYQEGTREWVFREVEHWLNDKKSENRAMVITGNAGMGKSVISAAICNRMQAARALAGYHFFQHNNPRYRCPKLMLQSLAFQLCHVLPMFKEALVEKLTGNIGKDIDAMDVEELFALLLKEPLNTLAEPEGNLLVVIDGLDESEYQHRNELCDVIATHFFKLPRWIRFLVTSRPEETIKKVLEPLRPFHLDSNSEQNNNDIKLFFVKRLESIPKAENTEDIVEKLVAKSEGLMLYAHFLLETIEEDPSVLTQGDVNEILSSGISSAYHRYFERLEKELKTEFDINGDSFLNFLSALAASREPLLIDFVPQVLLLSTQSSAASKKVLKVIKSVSSLLPIRENRIHIFHKSVKDWLTDISFYGRHDFSVDEKKGHRKLADLCSTEFDSLLQRRVLEYDFTQMNDTTTYALQHGVQHMLKVDEEAKRVDFEDFVKKYVLSPELVYAKLCVNDIVLTEDVANVQMHENFNSLSRETKASLKSLLSILRKNSWSVMELPHVILQTMVNASRSVLSSEAKKLLIEKYDEISYMELVNMNEQESVVEGQFYCWSTVVCFDISPDQAHMVCECRKKEIQLWSLKNCKMEWRTGPSKEEDFFKLLRMVPVPDPVDPTRTGLSTRSFYRSVAFHPDGKHILPGNLSTVYTIDGEQKELFSKSNCRFSVFTLLGDNAAMLTDCPNNLKRLVIWSLDSGDEISRTTRTEDIVYFQCSPDKNLLAVSHSTGLLCLLDLQNKLTELASISTTTPWGFLTFSVESDALVGMCRVEYDQQHFRCRITTDGFSRKTLSDFSEEEFSGGESGYGSFLDGDATESLKSALSKVIRFGEAGFLLRLKGERALLSSPNLDHLSLINLAKIRKAKTKSDTHVEDVAFPTDGENVYVVSQRPPTVTVWEYSTWNQKAKIYPTFPSILPVKDGVFVLNDTVEFWDVELTECKRRWDKLQGIELLPISEEQVACLTKDGTAVVLSTSDVYTSDSPSETIKIAERWKIIAMNEKFQMITYECTGNDGIFVDYAVHLSGASFSSSLEIESFSICEDYLPAALYSPKGDFVAVWAFETVNIYKATSGKHHCKLPVSCYVEDVKFITNRTLMVCSDQSIGNFLRMFDVDSGEHLASLDIEETPFCLGVHLNSLHVAVGLYGSDVRLIKVHLPRSRLSHE</sequence>
<gene>
    <name evidence="3" type="ORF">PMEA_00019596</name>
</gene>
<dbReference type="PANTHER" id="PTHR10039:SF17">
    <property type="entry name" value="FUNGAL STAND N-TERMINAL GOODBYE DOMAIN-CONTAINING PROTEIN-RELATED"/>
    <property type="match status" value="1"/>
</dbReference>
<comment type="caution">
    <text evidence="3">The sequence shown here is derived from an EMBL/GenBank/DDBJ whole genome shotgun (WGS) entry which is preliminary data.</text>
</comment>
<dbReference type="EMBL" id="CALNXJ010000035">
    <property type="protein sequence ID" value="CAH3141232.1"/>
    <property type="molecule type" value="Genomic_DNA"/>
</dbReference>
<name>A0AAU9X9W8_9CNID</name>
<dbReference type="InterPro" id="IPR015943">
    <property type="entry name" value="WD40/YVTN_repeat-like_dom_sf"/>
</dbReference>
<evidence type="ECO:0000256" key="1">
    <source>
        <dbReference type="ARBA" id="ARBA00022737"/>
    </source>
</evidence>
<organism evidence="3 4">
    <name type="scientific">Pocillopora meandrina</name>
    <dbReference type="NCBI Taxonomy" id="46732"/>
    <lineage>
        <taxon>Eukaryota</taxon>
        <taxon>Metazoa</taxon>
        <taxon>Cnidaria</taxon>
        <taxon>Anthozoa</taxon>
        <taxon>Hexacorallia</taxon>
        <taxon>Scleractinia</taxon>
        <taxon>Astrocoeniina</taxon>
        <taxon>Pocilloporidae</taxon>
        <taxon>Pocillopora</taxon>
    </lineage>
</organism>
<dbReference type="Pfam" id="PF24883">
    <property type="entry name" value="NPHP3_N"/>
    <property type="match status" value="1"/>
</dbReference>
<dbReference type="InterPro" id="IPR058056">
    <property type="entry name" value="WH_TANC1/2"/>
</dbReference>
<dbReference type="InterPro" id="IPR027417">
    <property type="entry name" value="P-loop_NTPase"/>
</dbReference>
<dbReference type="Gene3D" id="2.130.10.10">
    <property type="entry name" value="YVTN repeat-like/Quinoprotein amine dehydrogenase"/>
    <property type="match status" value="2"/>
</dbReference>
<evidence type="ECO:0000313" key="4">
    <source>
        <dbReference type="Proteomes" id="UP001159428"/>
    </source>
</evidence>